<organism evidence="2 3">
    <name type="scientific">Actinomadura rudentiformis</name>
    <dbReference type="NCBI Taxonomy" id="359158"/>
    <lineage>
        <taxon>Bacteria</taxon>
        <taxon>Bacillati</taxon>
        <taxon>Actinomycetota</taxon>
        <taxon>Actinomycetes</taxon>
        <taxon>Streptosporangiales</taxon>
        <taxon>Thermomonosporaceae</taxon>
        <taxon>Actinomadura</taxon>
    </lineage>
</organism>
<sequence>MTQIHGTCDDRFGGVRDALAASLDRDDVGASAAVFLDGEPVADLWGGHADEARTRPWERDTIVNVWSTTKTMTALCALMLADRGELDLHAPVARYWPEFAAAGKERVEVRHLLAHTAGLPSWDEPMEIEDLYDWDRSTAALARQRPRWEPGTESGYHAFTQGHLVGEVIRRITGVSAGTFFAAEVAGPLGADFHIGLPAEHDHRVAPVIPAPVPGSEGPAMEAARLLLRHYGNPRFDAGTANSEGWRRAEIPAAGGHGNARSVAAVQSVLACGGEARGVRLLSQAGCEVVFQEQSNGKDRCLGVPLRLGMGYGLNSAEIPISPNPRTCFWGGWGGSLVVVDLDARMVVAYAMNRMLSPGTLGDDRGVGIVLAAYAGLAAG</sequence>
<comment type="caution">
    <text evidence="2">The sequence shown here is derived from an EMBL/GenBank/DDBJ whole genome shotgun (WGS) entry which is preliminary data.</text>
</comment>
<dbReference type="PANTHER" id="PTHR43319:SF3">
    <property type="entry name" value="BETA-LACTAMASE-RELATED DOMAIN-CONTAINING PROTEIN"/>
    <property type="match status" value="1"/>
</dbReference>
<accession>A0A6H9Z163</accession>
<dbReference type="EMBL" id="WBMT01000006">
    <property type="protein sequence ID" value="KAB2349060.1"/>
    <property type="molecule type" value="Genomic_DNA"/>
</dbReference>
<proteinExistence type="predicted"/>
<evidence type="ECO:0000313" key="3">
    <source>
        <dbReference type="Proteomes" id="UP000468735"/>
    </source>
</evidence>
<reference evidence="2 3" key="1">
    <citation type="submission" date="2019-09" db="EMBL/GenBank/DDBJ databases">
        <title>Actinomadura physcomitrii sp. nov., a novel actinomycete isolated from moss [Physcomitrium sphaericum (Ludw) Fuernr].</title>
        <authorList>
            <person name="Zhuang X."/>
            <person name="Liu C."/>
        </authorList>
    </citation>
    <scope>NUCLEOTIDE SEQUENCE [LARGE SCALE GENOMIC DNA]</scope>
    <source>
        <strain evidence="2 3">HMC1</strain>
    </source>
</reference>
<feature type="domain" description="Beta-lactamase-related" evidence="1">
    <location>
        <begin position="27"/>
        <end position="360"/>
    </location>
</feature>
<name>A0A6H9Z163_9ACTN</name>
<dbReference type="Gene3D" id="3.40.710.10">
    <property type="entry name" value="DD-peptidase/beta-lactamase superfamily"/>
    <property type="match status" value="1"/>
</dbReference>
<evidence type="ECO:0000313" key="2">
    <source>
        <dbReference type="EMBL" id="KAB2349060.1"/>
    </source>
</evidence>
<dbReference type="RefSeq" id="WP_151560834.1">
    <property type="nucleotide sequence ID" value="NZ_WBMT01000006.1"/>
</dbReference>
<dbReference type="InterPro" id="IPR012338">
    <property type="entry name" value="Beta-lactam/transpept-like"/>
</dbReference>
<dbReference type="InterPro" id="IPR052907">
    <property type="entry name" value="Beta-lactamase/esterase"/>
</dbReference>
<dbReference type="SUPFAM" id="SSF56601">
    <property type="entry name" value="beta-lactamase/transpeptidase-like"/>
    <property type="match status" value="1"/>
</dbReference>
<protein>
    <submittedName>
        <fullName evidence="2">Beta-lactamase family protein</fullName>
    </submittedName>
</protein>
<dbReference type="AlphaFoldDB" id="A0A6H9Z163"/>
<evidence type="ECO:0000259" key="1">
    <source>
        <dbReference type="Pfam" id="PF00144"/>
    </source>
</evidence>
<dbReference type="Pfam" id="PF00144">
    <property type="entry name" value="Beta-lactamase"/>
    <property type="match status" value="1"/>
</dbReference>
<keyword evidence="3" id="KW-1185">Reference proteome</keyword>
<dbReference type="PANTHER" id="PTHR43319">
    <property type="entry name" value="BETA-LACTAMASE-RELATED"/>
    <property type="match status" value="1"/>
</dbReference>
<dbReference type="InterPro" id="IPR001466">
    <property type="entry name" value="Beta-lactam-related"/>
</dbReference>
<gene>
    <name evidence="2" type="ORF">F8566_15145</name>
</gene>
<dbReference type="OrthoDB" id="9809635at2"/>
<dbReference type="Proteomes" id="UP000468735">
    <property type="component" value="Unassembled WGS sequence"/>
</dbReference>